<dbReference type="AlphaFoldDB" id="A0A367GSS9"/>
<gene>
    <name evidence="1" type="ORF">DJ568_03430</name>
</gene>
<keyword evidence="2" id="KW-1185">Reference proteome</keyword>
<name>A0A367GSS9_9SPHI</name>
<dbReference type="EMBL" id="QGDC01000002">
    <property type="protein sequence ID" value="RCH55821.1"/>
    <property type="molecule type" value="Genomic_DNA"/>
</dbReference>
<evidence type="ECO:0000313" key="1">
    <source>
        <dbReference type="EMBL" id="RCH55821.1"/>
    </source>
</evidence>
<sequence length="153" mass="16494">MVCLGTVIFVACNSNKNGSDSDSLAIQHTNDTAAVNTNGLLDNCYLHTDGTAAQDSTKVHLIIKDNKVTGEMEWLPMEKDSRSGTLEGTREGNTIKAVWRFMQEGMADSLAVEFDVSGDKLAQKPLVVNTASGRQQTDISAGYTVTFTEVSCK</sequence>
<organism evidence="1 2">
    <name type="scientific">Mucilaginibacter hurinus</name>
    <dbReference type="NCBI Taxonomy" id="2201324"/>
    <lineage>
        <taxon>Bacteria</taxon>
        <taxon>Pseudomonadati</taxon>
        <taxon>Bacteroidota</taxon>
        <taxon>Sphingobacteriia</taxon>
        <taxon>Sphingobacteriales</taxon>
        <taxon>Sphingobacteriaceae</taxon>
        <taxon>Mucilaginibacter</taxon>
    </lineage>
</organism>
<protein>
    <submittedName>
        <fullName evidence="1">Uncharacterized protein</fullName>
    </submittedName>
</protein>
<reference evidence="1 2" key="1">
    <citation type="submission" date="2018-05" db="EMBL/GenBank/DDBJ databases">
        <title>Mucilaginibacter hurinus sp. nov., isolated from briquette warehouse soil.</title>
        <authorList>
            <person name="Choi L."/>
        </authorList>
    </citation>
    <scope>NUCLEOTIDE SEQUENCE [LARGE SCALE GENOMIC DNA]</scope>
    <source>
        <strain evidence="1 2">ZR32</strain>
    </source>
</reference>
<comment type="caution">
    <text evidence="1">The sequence shown here is derived from an EMBL/GenBank/DDBJ whole genome shotgun (WGS) entry which is preliminary data.</text>
</comment>
<dbReference type="Proteomes" id="UP000253209">
    <property type="component" value="Unassembled WGS sequence"/>
</dbReference>
<proteinExistence type="predicted"/>
<evidence type="ECO:0000313" key="2">
    <source>
        <dbReference type="Proteomes" id="UP000253209"/>
    </source>
</evidence>
<accession>A0A367GSS9</accession>